<comment type="caution">
    <text evidence="7">The sequence shown here is derived from an EMBL/GenBank/DDBJ whole genome shotgun (WGS) entry which is preliminary data.</text>
</comment>
<dbReference type="OrthoDB" id="1056775at2"/>
<organism evidence="7 8">
    <name type="scientific">Sediminibacterium goheungense</name>
    <dbReference type="NCBI Taxonomy" id="1086393"/>
    <lineage>
        <taxon>Bacteria</taxon>
        <taxon>Pseudomonadati</taxon>
        <taxon>Bacteroidota</taxon>
        <taxon>Chitinophagia</taxon>
        <taxon>Chitinophagales</taxon>
        <taxon>Chitinophagaceae</taxon>
        <taxon>Sediminibacterium</taxon>
    </lineage>
</organism>
<dbReference type="SUPFAM" id="SSF88659">
    <property type="entry name" value="Sigma3 and sigma4 domains of RNA polymerase sigma factors"/>
    <property type="match status" value="1"/>
</dbReference>
<dbReference type="InterPro" id="IPR036388">
    <property type="entry name" value="WH-like_DNA-bd_sf"/>
</dbReference>
<dbReference type="AlphaFoldDB" id="A0A4R6J149"/>
<keyword evidence="2" id="KW-0805">Transcription regulation</keyword>
<dbReference type="NCBIfam" id="TIGR02937">
    <property type="entry name" value="sigma70-ECF"/>
    <property type="match status" value="1"/>
</dbReference>
<dbReference type="InterPro" id="IPR013324">
    <property type="entry name" value="RNA_pol_sigma_r3/r4-like"/>
</dbReference>
<dbReference type="InterPro" id="IPR014284">
    <property type="entry name" value="RNA_pol_sigma-70_dom"/>
</dbReference>
<dbReference type="InterPro" id="IPR013325">
    <property type="entry name" value="RNA_pol_sigma_r2"/>
</dbReference>
<proteinExistence type="inferred from homology"/>
<dbReference type="GO" id="GO:0016987">
    <property type="term" value="F:sigma factor activity"/>
    <property type="evidence" value="ECO:0007669"/>
    <property type="project" value="UniProtKB-KW"/>
</dbReference>
<dbReference type="GO" id="GO:0006352">
    <property type="term" value="P:DNA-templated transcription initiation"/>
    <property type="evidence" value="ECO:0007669"/>
    <property type="project" value="InterPro"/>
</dbReference>
<feature type="domain" description="RNA polymerase sigma-70 region 2" evidence="5">
    <location>
        <begin position="22"/>
        <end position="87"/>
    </location>
</feature>
<evidence type="ECO:0000313" key="8">
    <source>
        <dbReference type="Proteomes" id="UP000295741"/>
    </source>
</evidence>
<dbReference type="RefSeq" id="WP_133473012.1">
    <property type="nucleotide sequence ID" value="NZ_SNWP01000010.1"/>
</dbReference>
<dbReference type="EMBL" id="SNWP01000010">
    <property type="protein sequence ID" value="TDO28471.1"/>
    <property type="molecule type" value="Genomic_DNA"/>
</dbReference>
<protein>
    <submittedName>
        <fullName evidence="7">RNA polymerase sigma-70 factor (ECF subfamily)</fullName>
    </submittedName>
</protein>
<feature type="domain" description="RNA polymerase sigma factor 70 region 4 type 2" evidence="6">
    <location>
        <begin position="117"/>
        <end position="168"/>
    </location>
</feature>
<evidence type="ECO:0000313" key="7">
    <source>
        <dbReference type="EMBL" id="TDO28471.1"/>
    </source>
</evidence>
<dbReference type="PANTHER" id="PTHR43133">
    <property type="entry name" value="RNA POLYMERASE ECF-TYPE SIGMA FACTO"/>
    <property type="match status" value="1"/>
</dbReference>
<dbReference type="SUPFAM" id="SSF88946">
    <property type="entry name" value="Sigma2 domain of RNA polymerase sigma factors"/>
    <property type="match status" value="1"/>
</dbReference>
<accession>A0A4R6J149</accession>
<keyword evidence="8" id="KW-1185">Reference proteome</keyword>
<gene>
    <name evidence="7" type="ORF">BC659_0537</name>
</gene>
<evidence type="ECO:0000256" key="4">
    <source>
        <dbReference type="ARBA" id="ARBA00023163"/>
    </source>
</evidence>
<keyword evidence="4" id="KW-0804">Transcription</keyword>
<dbReference type="InterPro" id="IPR039425">
    <property type="entry name" value="RNA_pol_sigma-70-like"/>
</dbReference>
<keyword evidence="3" id="KW-0731">Sigma factor</keyword>
<sequence>MQDEQKLVKDCLKQHPAAQKQLYDSYAEQMLGTCYRYTKSMHDAEEVLQQGFIKVFQNLHQYRSEGDLGAWIRRIMVNTAINYLKRKPRYQLDLGFEDSQLHPVDNQQPDIQLHMKDLLNLIRQLPAGYQTIFNLHAVEGYTHVEIAKILGISEGTSRSQYARARALLISWLEKHSVNGKKDRYVR</sequence>
<evidence type="ECO:0000256" key="1">
    <source>
        <dbReference type="ARBA" id="ARBA00010641"/>
    </source>
</evidence>
<dbReference type="InterPro" id="IPR013249">
    <property type="entry name" value="RNA_pol_sigma70_r4_t2"/>
</dbReference>
<reference evidence="7 8" key="1">
    <citation type="submission" date="2019-03" db="EMBL/GenBank/DDBJ databases">
        <title>Genomic Encyclopedia of Archaeal and Bacterial Type Strains, Phase II (KMG-II): from individual species to whole genera.</title>
        <authorList>
            <person name="Goeker M."/>
        </authorList>
    </citation>
    <scope>NUCLEOTIDE SEQUENCE [LARGE SCALE GENOMIC DNA]</scope>
    <source>
        <strain evidence="7 8">DSM 28323</strain>
    </source>
</reference>
<dbReference type="Pfam" id="PF04542">
    <property type="entry name" value="Sigma70_r2"/>
    <property type="match status" value="1"/>
</dbReference>
<name>A0A4R6J149_9BACT</name>
<dbReference type="Proteomes" id="UP000295741">
    <property type="component" value="Unassembled WGS sequence"/>
</dbReference>
<dbReference type="GO" id="GO:0003677">
    <property type="term" value="F:DNA binding"/>
    <property type="evidence" value="ECO:0007669"/>
    <property type="project" value="InterPro"/>
</dbReference>
<dbReference type="Gene3D" id="1.10.10.10">
    <property type="entry name" value="Winged helix-like DNA-binding domain superfamily/Winged helix DNA-binding domain"/>
    <property type="match status" value="1"/>
</dbReference>
<dbReference type="PANTHER" id="PTHR43133:SF46">
    <property type="entry name" value="RNA POLYMERASE SIGMA-70 FACTOR ECF SUBFAMILY"/>
    <property type="match status" value="1"/>
</dbReference>
<comment type="similarity">
    <text evidence="1">Belongs to the sigma-70 factor family. ECF subfamily.</text>
</comment>
<evidence type="ECO:0000259" key="6">
    <source>
        <dbReference type="Pfam" id="PF08281"/>
    </source>
</evidence>
<dbReference type="Gene3D" id="1.10.1740.10">
    <property type="match status" value="1"/>
</dbReference>
<dbReference type="InterPro" id="IPR007627">
    <property type="entry name" value="RNA_pol_sigma70_r2"/>
</dbReference>
<evidence type="ECO:0000256" key="2">
    <source>
        <dbReference type="ARBA" id="ARBA00023015"/>
    </source>
</evidence>
<dbReference type="Pfam" id="PF08281">
    <property type="entry name" value="Sigma70_r4_2"/>
    <property type="match status" value="1"/>
</dbReference>
<evidence type="ECO:0000259" key="5">
    <source>
        <dbReference type="Pfam" id="PF04542"/>
    </source>
</evidence>
<dbReference type="CDD" id="cd06171">
    <property type="entry name" value="Sigma70_r4"/>
    <property type="match status" value="1"/>
</dbReference>
<evidence type="ECO:0000256" key="3">
    <source>
        <dbReference type="ARBA" id="ARBA00023082"/>
    </source>
</evidence>